<dbReference type="InterPro" id="IPR027520">
    <property type="entry name" value="Slx1"/>
</dbReference>
<keyword evidence="2" id="KW-0479">Metal-binding</keyword>
<dbReference type="CDD" id="cd10455">
    <property type="entry name" value="GIY-YIG_SLX1"/>
    <property type="match status" value="1"/>
</dbReference>
<evidence type="ECO:0000256" key="11">
    <source>
        <dbReference type="HAMAP-Rule" id="MF_03100"/>
    </source>
</evidence>
<evidence type="ECO:0000256" key="9">
    <source>
        <dbReference type="ARBA" id="ARBA00023204"/>
    </source>
</evidence>
<evidence type="ECO:0000256" key="7">
    <source>
        <dbReference type="ARBA" id="ARBA00022833"/>
    </source>
</evidence>
<dbReference type="InterPro" id="IPR013083">
    <property type="entry name" value="Znf_RING/FYVE/PHD"/>
</dbReference>
<dbReference type="GO" id="GO:0033557">
    <property type="term" value="C:Slx1-Slx4 complex"/>
    <property type="evidence" value="ECO:0007669"/>
    <property type="project" value="UniProtKB-UniRule"/>
</dbReference>
<evidence type="ECO:0000256" key="1">
    <source>
        <dbReference type="ARBA" id="ARBA00022722"/>
    </source>
</evidence>
<dbReference type="PANTHER" id="PTHR20208">
    <property type="entry name" value="STRUCTURE-SPECIFIC ENDONUCLEASE SUBUNIT SLX1"/>
    <property type="match status" value="1"/>
</dbReference>
<evidence type="ECO:0000313" key="15">
    <source>
        <dbReference type="WBParaSite" id="NBR_0000046101-mRNA-1"/>
    </source>
</evidence>
<dbReference type="EMBL" id="UYSL01000199">
    <property type="protein sequence ID" value="VDL63111.1"/>
    <property type="molecule type" value="Genomic_DNA"/>
</dbReference>
<comment type="similarity">
    <text evidence="11">Belongs to the SLX1 family.</text>
</comment>
<protein>
    <recommendedName>
        <fullName evidence="11">Structure-specific endonuclease subunit SLX1 homolog</fullName>
        <ecNumber evidence="11">3.1.-.-</ecNumber>
    </recommendedName>
</protein>
<dbReference type="SMART" id="SM00249">
    <property type="entry name" value="PHD"/>
    <property type="match status" value="1"/>
</dbReference>
<gene>
    <name evidence="13" type="ORF">NBR_LOCUS462</name>
</gene>
<dbReference type="STRING" id="27835.A0A158QWL8"/>
<keyword evidence="8 11" id="KW-0233">DNA recombination</keyword>
<evidence type="ECO:0000313" key="14">
    <source>
        <dbReference type="Proteomes" id="UP000271162"/>
    </source>
</evidence>
<name>A0A158QWL8_NIPBR</name>
<dbReference type="EC" id="3.1.-.-" evidence="11"/>
<dbReference type="InterPro" id="IPR048749">
    <property type="entry name" value="SLX1_C"/>
</dbReference>
<evidence type="ECO:0000259" key="12">
    <source>
        <dbReference type="PROSITE" id="PS50164"/>
    </source>
</evidence>
<dbReference type="Gene3D" id="3.30.40.10">
    <property type="entry name" value="Zinc/RING finger domain, C3HC4 (zinc finger)"/>
    <property type="match status" value="1"/>
</dbReference>
<proteinExistence type="inferred from homology"/>
<keyword evidence="10 11" id="KW-0539">Nucleus</keyword>
<dbReference type="InterPro" id="IPR001965">
    <property type="entry name" value="Znf_PHD"/>
</dbReference>
<keyword evidence="9 11" id="KW-0234">DNA repair</keyword>
<comment type="subunit">
    <text evidence="11">Forms a heterodimer with a member of the SLX4 family.</text>
</comment>
<dbReference type="InterPro" id="IPR050381">
    <property type="entry name" value="SLX1_endonuclease"/>
</dbReference>
<keyword evidence="1 11" id="KW-0540">Nuclease</keyword>
<comment type="subcellular location">
    <subcellularLocation>
        <location evidence="11">Nucleus</location>
    </subcellularLocation>
</comment>
<dbReference type="Pfam" id="PF01541">
    <property type="entry name" value="GIY-YIG"/>
    <property type="match status" value="1"/>
</dbReference>
<feature type="domain" description="GIY-YIG" evidence="12">
    <location>
        <begin position="84"/>
        <end position="174"/>
    </location>
</feature>
<dbReference type="Pfam" id="PF21202">
    <property type="entry name" value="SLX1_C"/>
    <property type="match status" value="1"/>
</dbReference>
<dbReference type="OMA" id="MVCIIHG"/>
<dbReference type="Proteomes" id="UP000271162">
    <property type="component" value="Unassembled WGS sequence"/>
</dbReference>
<dbReference type="PROSITE" id="PS50164">
    <property type="entry name" value="GIY_YIG"/>
    <property type="match status" value="1"/>
</dbReference>
<keyword evidence="4 11" id="KW-0227">DNA damage</keyword>
<dbReference type="AlphaFoldDB" id="A0A158QWL8"/>
<reference evidence="15" key="1">
    <citation type="submission" date="2016-04" db="UniProtKB">
        <authorList>
            <consortium name="WormBaseParasite"/>
        </authorList>
    </citation>
    <scope>IDENTIFICATION</scope>
</reference>
<keyword evidence="7" id="KW-0862">Zinc</keyword>
<dbReference type="Gene3D" id="3.40.1440.10">
    <property type="entry name" value="GIY-YIG endonuclease"/>
    <property type="match status" value="1"/>
</dbReference>
<dbReference type="GO" id="GO:0017108">
    <property type="term" value="F:5'-flap endonuclease activity"/>
    <property type="evidence" value="ECO:0007669"/>
    <property type="project" value="InterPro"/>
</dbReference>
<evidence type="ECO:0000256" key="3">
    <source>
        <dbReference type="ARBA" id="ARBA00022759"/>
    </source>
</evidence>
<evidence type="ECO:0000256" key="6">
    <source>
        <dbReference type="ARBA" id="ARBA00022801"/>
    </source>
</evidence>
<comment type="function">
    <text evidence="11">Catalytic subunit of a heterodimeric structure-specific endonuclease that resolves DNA secondary structures generated during DNA repair and recombination. Has endonuclease activity towards branched DNA substrates, introducing single-strand cuts in duplex DNA close to junctions with ss-DNA.</text>
</comment>
<dbReference type="InterPro" id="IPR000305">
    <property type="entry name" value="GIY-YIG_endonuc"/>
</dbReference>
<dbReference type="GO" id="GO:0008270">
    <property type="term" value="F:zinc ion binding"/>
    <property type="evidence" value="ECO:0007669"/>
    <property type="project" value="UniProtKB-KW"/>
</dbReference>
<reference evidence="13 14" key="2">
    <citation type="submission" date="2018-11" db="EMBL/GenBank/DDBJ databases">
        <authorList>
            <consortium name="Pathogen Informatics"/>
        </authorList>
    </citation>
    <scope>NUCLEOTIDE SEQUENCE [LARGE SCALE GENOMIC DNA]</scope>
</reference>
<accession>A0A158QWL8</accession>
<keyword evidence="5" id="KW-0863">Zinc-finger</keyword>
<dbReference type="CDD" id="cd15489">
    <property type="entry name" value="PHD_SF"/>
    <property type="match status" value="1"/>
</dbReference>
<dbReference type="WBParaSite" id="NBR_0000046101-mRNA-1">
    <property type="protein sequence ID" value="NBR_0000046101-mRNA-1"/>
    <property type="gene ID" value="NBR_0000046101"/>
</dbReference>
<comment type="cofactor">
    <cofactor evidence="11">
        <name>a divalent metal cation</name>
        <dbReference type="ChEBI" id="CHEBI:60240"/>
    </cofactor>
</comment>
<dbReference type="PANTHER" id="PTHR20208:SF10">
    <property type="entry name" value="STRUCTURE-SPECIFIC ENDONUCLEASE SUBUNIT SLX1"/>
    <property type="match status" value="1"/>
</dbReference>
<comment type="caution">
    <text evidence="11">Lacks conserved residue(s) required for the propagation of feature annotation.</text>
</comment>
<evidence type="ECO:0000256" key="5">
    <source>
        <dbReference type="ARBA" id="ARBA00022771"/>
    </source>
</evidence>
<dbReference type="HAMAP" id="MF_03100">
    <property type="entry name" value="Endonuc_su_Slx1"/>
    <property type="match status" value="1"/>
</dbReference>
<dbReference type="GO" id="GO:0000724">
    <property type="term" value="P:double-strand break repair via homologous recombination"/>
    <property type="evidence" value="ECO:0007669"/>
    <property type="project" value="TreeGrafter"/>
</dbReference>
<evidence type="ECO:0000256" key="2">
    <source>
        <dbReference type="ARBA" id="ARBA00022723"/>
    </source>
</evidence>
<evidence type="ECO:0000256" key="8">
    <source>
        <dbReference type="ARBA" id="ARBA00023172"/>
    </source>
</evidence>
<sequence length="340" mass="38375">EGIPTSFANDPGKRFSFGVGDFGRRSLSQPVPRASPKGSILCILMKLNLTEVSDGDVVSASTQVAALISPKKNRSVKAVKVPDEFFGVYCLISRSQLSHYKNRCYIGYTVDPNRRIQQHNGGREKGGAKKTDNKGPWDMVCIIHGFPNSVAALRFEWAWQNPDKTRVFKDLTLKKERKETPFAYRLRVACHLMNCRPWNMFALTFRWLLPTEELPFPEVVPPPSHMLKKYGLIEKSSTTVSCDREAYVEKGECRLCGKDIEKLTQIVRCTSCFAHFHSVCLATNGLNGSQLALYPIQGTCPRCSRTYLWGDVIRDQRMILRISEAQTDSALKELIPHVTD</sequence>
<dbReference type="FunFam" id="3.40.1440.10:FF:000008">
    <property type="entry name" value="Structure-specific endonuclease subunit SLX1 homolog"/>
    <property type="match status" value="1"/>
</dbReference>
<keyword evidence="6 11" id="KW-0378">Hydrolase</keyword>
<dbReference type="GO" id="GO:0008821">
    <property type="term" value="F:crossover junction DNA endonuclease activity"/>
    <property type="evidence" value="ECO:0007669"/>
    <property type="project" value="TreeGrafter"/>
</dbReference>
<evidence type="ECO:0000256" key="10">
    <source>
        <dbReference type="ARBA" id="ARBA00023242"/>
    </source>
</evidence>
<dbReference type="InterPro" id="IPR035901">
    <property type="entry name" value="GIY-YIG_endonuc_sf"/>
</dbReference>
<organism evidence="15">
    <name type="scientific">Nippostrongylus brasiliensis</name>
    <name type="common">Rat hookworm</name>
    <dbReference type="NCBI Taxonomy" id="27835"/>
    <lineage>
        <taxon>Eukaryota</taxon>
        <taxon>Metazoa</taxon>
        <taxon>Ecdysozoa</taxon>
        <taxon>Nematoda</taxon>
        <taxon>Chromadorea</taxon>
        <taxon>Rhabditida</taxon>
        <taxon>Rhabditina</taxon>
        <taxon>Rhabditomorpha</taxon>
        <taxon>Strongyloidea</taxon>
        <taxon>Heligmosomidae</taxon>
        <taxon>Nippostrongylus</taxon>
    </lineage>
</organism>
<keyword evidence="14" id="KW-1185">Reference proteome</keyword>
<evidence type="ECO:0000256" key="4">
    <source>
        <dbReference type="ARBA" id="ARBA00022763"/>
    </source>
</evidence>
<evidence type="ECO:0000313" key="13">
    <source>
        <dbReference type="EMBL" id="VDL63111.1"/>
    </source>
</evidence>
<keyword evidence="3 11" id="KW-0255">Endonuclease</keyword>